<name>A0A316V0Y7_9BASI</name>
<dbReference type="InterPro" id="IPR014726">
    <property type="entry name" value="Ribosomal_uL2_dom3"/>
</dbReference>
<protein>
    <recommendedName>
        <fullName evidence="7">Large ribosomal subunit protein uL2m</fullName>
    </recommendedName>
</protein>
<keyword evidence="4" id="KW-0496">Mitochondrion</keyword>
<dbReference type="Pfam" id="PF03947">
    <property type="entry name" value="Ribosomal_L2_C"/>
    <property type="match status" value="2"/>
</dbReference>
<dbReference type="FunFam" id="2.40.50.140:FF:000128">
    <property type="entry name" value="50S ribosomal protein L2"/>
    <property type="match status" value="1"/>
</dbReference>
<dbReference type="GO" id="GO:0005762">
    <property type="term" value="C:mitochondrial large ribosomal subunit"/>
    <property type="evidence" value="ECO:0007669"/>
    <property type="project" value="TreeGrafter"/>
</dbReference>
<feature type="region of interest" description="Disordered" evidence="8">
    <location>
        <begin position="170"/>
        <end position="198"/>
    </location>
</feature>
<dbReference type="FunFam" id="4.10.950.10:FF:000001">
    <property type="entry name" value="50S ribosomal protein L2"/>
    <property type="match status" value="1"/>
</dbReference>
<reference evidence="11 12" key="1">
    <citation type="journal article" date="2018" name="Mol. Biol. Evol.">
        <title>Broad Genomic Sampling Reveals a Smut Pathogenic Ancestry of the Fungal Clade Ustilaginomycotina.</title>
        <authorList>
            <person name="Kijpornyongpan T."/>
            <person name="Mondo S.J."/>
            <person name="Barry K."/>
            <person name="Sandor L."/>
            <person name="Lee J."/>
            <person name="Lipzen A."/>
            <person name="Pangilinan J."/>
            <person name="LaButti K."/>
            <person name="Hainaut M."/>
            <person name="Henrissat B."/>
            <person name="Grigoriev I.V."/>
            <person name="Spatafora J.W."/>
            <person name="Aime M.C."/>
        </authorList>
    </citation>
    <scope>NUCLEOTIDE SEQUENCE [LARGE SCALE GENOMIC DNA]</scope>
    <source>
        <strain evidence="11 12">MCA 5214</strain>
    </source>
</reference>
<dbReference type="SUPFAM" id="SSF50249">
    <property type="entry name" value="Nucleic acid-binding proteins"/>
    <property type="match status" value="1"/>
</dbReference>
<feature type="compositionally biased region" description="Basic residues" evidence="8">
    <location>
        <begin position="448"/>
        <end position="462"/>
    </location>
</feature>
<proteinExistence type="inferred from homology"/>
<evidence type="ECO:0000256" key="3">
    <source>
        <dbReference type="ARBA" id="ARBA00022980"/>
    </source>
</evidence>
<dbReference type="SUPFAM" id="SSF50104">
    <property type="entry name" value="Translation proteins SH3-like domain"/>
    <property type="match status" value="2"/>
</dbReference>
<dbReference type="GO" id="GO:0003735">
    <property type="term" value="F:structural constituent of ribosome"/>
    <property type="evidence" value="ECO:0007669"/>
    <property type="project" value="InterPro"/>
</dbReference>
<evidence type="ECO:0000313" key="12">
    <source>
        <dbReference type="Proteomes" id="UP000245884"/>
    </source>
</evidence>
<keyword evidence="3 11" id="KW-0689">Ribosomal protein</keyword>
<dbReference type="GO" id="GO:0003723">
    <property type="term" value="F:RNA binding"/>
    <property type="evidence" value="ECO:0007669"/>
    <property type="project" value="TreeGrafter"/>
</dbReference>
<dbReference type="GeneID" id="37027544"/>
<dbReference type="InterPro" id="IPR022669">
    <property type="entry name" value="Ribosomal_uL2_C"/>
</dbReference>
<feature type="compositionally biased region" description="Basic residues" evidence="8">
    <location>
        <begin position="104"/>
        <end position="121"/>
    </location>
</feature>
<evidence type="ECO:0000256" key="4">
    <source>
        <dbReference type="ARBA" id="ARBA00023128"/>
    </source>
</evidence>
<dbReference type="InterPro" id="IPR012340">
    <property type="entry name" value="NA-bd_OB-fold"/>
</dbReference>
<dbReference type="Gene3D" id="2.40.50.140">
    <property type="entry name" value="Nucleic acid-binding proteins"/>
    <property type="match status" value="1"/>
</dbReference>
<dbReference type="Pfam" id="PF00181">
    <property type="entry name" value="Ribosomal_L2_N"/>
    <property type="match status" value="1"/>
</dbReference>
<evidence type="ECO:0000256" key="6">
    <source>
        <dbReference type="ARBA" id="ARBA00037226"/>
    </source>
</evidence>
<comment type="subcellular location">
    <subcellularLocation>
        <location evidence="1">Mitochondrion</location>
    </subcellularLocation>
</comment>
<feature type="region of interest" description="Disordered" evidence="8">
    <location>
        <begin position="440"/>
        <end position="498"/>
    </location>
</feature>
<comment type="similarity">
    <text evidence="2">Belongs to the universal ribosomal protein uL2 family.</text>
</comment>
<comment type="function">
    <text evidence="6">Component of the mitochondrial ribosome (mitoribosome), a dedicated translation machinery responsible for the synthesis of mitochondrial genome-encoded proteins, including at least some of the essential transmembrane subunits of the mitochondrial respiratory chain. The mitoribosomes are attached to the mitochondrial inner membrane and translation products are cotranslationally integrated into the membrane.</text>
</comment>
<feature type="compositionally biased region" description="Low complexity" evidence="8">
    <location>
        <begin position="361"/>
        <end position="377"/>
    </location>
</feature>
<dbReference type="PANTHER" id="PTHR13691:SF5">
    <property type="entry name" value="LARGE RIBOSOMAL SUBUNIT PROTEIN UL2M"/>
    <property type="match status" value="1"/>
</dbReference>
<dbReference type="SMART" id="SM01383">
    <property type="entry name" value="Ribosomal_L2"/>
    <property type="match status" value="1"/>
</dbReference>
<keyword evidence="5" id="KW-0687">Ribonucleoprotein</keyword>
<keyword evidence="12" id="KW-1185">Reference proteome</keyword>
<evidence type="ECO:0000313" key="11">
    <source>
        <dbReference type="EMBL" id="PWN29105.1"/>
    </source>
</evidence>
<evidence type="ECO:0000259" key="9">
    <source>
        <dbReference type="SMART" id="SM01382"/>
    </source>
</evidence>
<accession>A0A316V0Y7</accession>
<feature type="domain" description="Large ribosomal subunit protein uL2 RNA-binding" evidence="10">
    <location>
        <begin position="186"/>
        <end position="262"/>
    </location>
</feature>
<dbReference type="InterPro" id="IPR022666">
    <property type="entry name" value="Ribosomal_uL2_RNA-bd_dom"/>
</dbReference>
<dbReference type="Gene3D" id="4.10.950.10">
    <property type="entry name" value="Ribosomal protein L2, domain 3"/>
    <property type="match status" value="1"/>
</dbReference>
<evidence type="ECO:0000259" key="10">
    <source>
        <dbReference type="SMART" id="SM01383"/>
    </source>
</evidence>
<dbReference type="InterPro" id="IPR008991">
    <property type="entry name" value="Translation_prot_SH3-like_sf"/>
</dbReference>
<dbReference type="GO" id="GO:0032543">
    <property type="term" value="P:mitochondrial translation"/>
    <property type="evidence" value="ECO:0007669"/>
    <property type="project" value="TreeGrafter"/>
</dbReference>
<sequence>MTSLLAQRASSLRGLWSMATSTSAAAASSSSTASASAAASAPSSMARLHRNPSSLRSMTTTSIRRGLGGSLSSHSLSVVETPSPPPSSAAAAHQWRPPSMASRKERRQVKKKAQKNAKKAKKENTLAAQMGLKQETVSPFVRVDRQFKTFKPLTPSLRWVRYNLNPHLHKGSPERSLTRAKRSTGGRNHHGHVTVRGRGGGVRRRIRLVDFYRWEAGSQEVVRIEYDPGRSAHIALVKHKETGKQSYILAPEGLRAGDTVESYRTNDAVGGSGAEGSVSALDLGIFRTKAIRAGNVLPLHLIPIGTMIHAISLMPNGPAKLVRSAGSSGQLIAFTNRSKAQKTPLGEGSSANENTEEDEAAATAAAAAEGEAENGATNSAMVTTSHAQVKLQSGEVRLVPVNCCAAIGRVSNIDHQHVRLGKAGRSRWLGRRPKVRGVAMNKVDHPHGGGRGKSKSNLHPRSKWGVLQGKRTRKPGGKKGNKMVVRERPRGRASKTRA</sequence>
<dbReference type="Proteomes" id="UP000245884">
    <property type="component" value="Unassembled WGS sequence"/>
</dbReference>
<dbReference type="InterPro" id="IPR014722">
    <property type="entry name" value="Rib_uL2_dom2"/>
</dbReference>
<dbReference type="AlphaFoldDB" id="A0A316V0Y7"/>
<dbReference type="InterPro" id="IPR002171">
    <property type="entry name" value="Ribosomal_uL2"/>
</dbReference>
<dbReference type="OrthoDB" id="268576at2759"/>
<dbReference type="SMART" id="SM01382">
    <property type="entry name" value="Ribosomal_L2_C"/>
    <property type="match status" value="1"/>
</dbReference>
<gene>
    <name evidence="11" type="ORF">BDZ90DRAFT_231106</name>
</gene>
<dbReference type="EMBL" id="KZ819664">
    <property type="protein sequence ID" value="PWN29105.1"/>
    <property type="molecule type" value="Genomic_DNA"/>
</dbReference>
<dbReference type="PROSITE" id="PS00467">
    <property type="entry name" value="RIBOSOMAL_L2"/>
    <property type="match status" value="1"/>
</dbReference>
<organism evidence="11 12">
    <name type="scientific">Jaminaea rosea</name>
    <dbReference type="NCBI Taxonomy" id="1569628"/>
    <lineage>
        <taxon>Eukaryota</taxon>
        <taxon>Fungi</taxon>
        <taxon>Dikarya</taxon>
        <taxon>Basidiomycota</taxon>
        <taxon>Ustilaginomycotina</taxon>
        <taxon>Exobasidiomycetes</taxon>
        <taxon>Microstromatales</taxon>
        <taxon>Microstromatales incertae sedis</taxon>
        <taxon>Jaminaea</taxon>
    </lineage>
</organism>
<dbReference type="STRING" id="1569628.A0A316V0Y7"/>
<dbReference type="PANTHER" id="PTHR13691">
    <property type="entry name" value="RIBOSOMAL PROTEIN L2"/>
    <property type="match status" value="1"/>
</dbReference>
<evidence type="ECO:0000256" key="1">
    <source>
        <dbReference type="ARBA" id="ARBA00004173"/>
    </source>
</evidence>
<evidence type="ECO:0000256" key="8">
    <source>
        <dbReference type="SAM" id="MobiDB-lite"/>
    </source>
</evidence>
<feature type="compositionally biased region" description="Basic residues" evidence="8">
    <location>
        <begin position="470"/>
        <end position="481"/>
    </location>
</feature>
<dbReference type="RefSeq" id="XP_025363717.1">
    <property type="nucleotide sequence ID" value="XM_025505721.1"/>
</dbReference>
<evidence type="ECO:0000256" key="2">
    <source>
        <dbReference type="ARBA" id="ARBA00005636"/>
    </source>
</evidence>
<dbReference type="Gene3D" id="2.30.30.30">
    <property type="match status" value="1"/>
</dbReference>
<feature type="region of interest" description="Disordered" evidence="8">
    <location>
        <begin position="336"/>
        <end position="377"/>
    </location>
</feature>
<dbReference type="InterPro" id="IPR022671">
    <property type="entry name" value="Ribosomal_uL2_CS"/>
</dbReference>
<feature type="region of interest" description="Disordered" evidence="8">
    <location>
        <begin position="64"/>
        <end position="125"/>
    </location>
</feature>
<evidence type="ECO:0000256" key="7">
    <source>
        <dbReference type="ARBA" id="ARBA00069872"/>
    </source>
</evidence>
<feature type="compositionally biased region" description="Basic residues" evidence="8">
    <location>
        <begin position="178"/>
        <end position="198"/>
    </location>
</feature>
<evidence type="ECO:0000256" key="5">
    <source>
        <dbReference type="ARBA" id="ARBA00023274"/>
    </source>
</evidence>
<feature type="domain" description="Large ribosomal subunit protein uL2 C-terminal" evidence="9">
    <location>
        <begin position="291"/>
        <end position="467"/>
    </location>
</feature>